<sequence>MRTLGVLTIAASIGLLSHGALGRPVPPRVIYPYPIYLSDSPTVLDLHSSGRQMSESQARLGLSFAALSKAVEVGFVNVVIRPHEHLVSLLRYYKSPARPENLVSHLVGAKHALGWPTNNFRRRHLLGNYKGSEENTESSINSLPAHDHRRRESDDPGASAVRAPDYRRSVTSKRSSTHAVAGEHLKT</sequence>
<keyword evidence="2" id="KW-0732">Signal</keyword>
<evidence type="ECO:0000256" key="2">
    <source>
        <dbReference type="SAM" id="SignalP"/>
    </source>
</evidence>
<evidence type="ECO:0000313" key="3">
    <source>
        <dbReference type="EMBL" id="CAE6482763.1"/>
    </source>
</evidence>
<protein>
    <submittedName>
        <fullName evidence="3">Uncharacterized protein</fullName>
    </submittedName>
</protein>
<reference evidence="3" key="1">
    <citation type="submission" date="2021-01" db="EMBL/GenBank/DDBJ databases">
        <authorList>
            <person name="Kaushik A."/>
        </authorList>
    </citation>
    <scope>NUCLEOTIDE SEQUENCE</scope>
    <source>
        <strain evidence="3">AG6-10EEA</strain>
    </source>
</reference>
<feature type="signal peptide" evidence="2">
    <location>
        <begin position="1"/>
        <end position="22"/>
    </location>
</feature>
<feature type="chain" id="PRO_5034155970" evidence="2">
    <location>
        <begin position="23"/>
        <end position="187"/>
    </location>
</feature>
<comment type="caution">
    <text evidence="3">The sequence shown here is derived from an EMBL/GenBank/DDBJ whole genome shotgun (WGS) entry which is preliminary data.</text>
</comment>
<dbReference type="Proteomes" id="UP000663853">
    <property type="component" value="Unassembled WGS sequence"/>
</dbReference>
<dbReference type="EMBL" id="CAJMXA010002516">
    <property type="protein sequence ID" value="CAE6482763.1"/>
    <property type="molecule type" value="Genomic_DNA"/>
</dbReference>
<organism evidence="3 4">
    <name type="scientific">Rhizoctonia solani</name>
    <dbReference type="NCBI Taxonomy" id="456999"/>
    <lineage>
        <taxon>Eukaryota</taxon>
        <taxon>Fungi</taxon>
        <taxon>Dikarya</taxon>
        <taxon>Basidiomycota</taxon>
        <taxon>Agaricomycotina</taxon>
        <taxon>Agaricomycetes</taxon>
        <taxon>Cantharellales</taxon>
        <taxon>Ceratobasidiaceae</taxon>
        <taxon>Rhizoctonia</taxon>
    </lineage>
</organism>
<proteinExistence type="predicted"/>
<accession>A0A8H3CEP1</accession>
<feature type="region of interest" description="Disordered" evidence="1">
    <location>
        <begin position="131"/>
        <end position="187"/>
    </location>
</feature>
<name>A0A8H3CEP1_9AGAM</name>
<evidence type="ECO:0000313" key="4">
    <source>
        <dbReference type="Proteomes" id="UP000663853"/>
    </source>
</evidence>
<gene>
    <name evidence="3" type="ORF">RDB_LOCUS91743</name>
</gene>
<evidence type="ECO:0000256" key="1">
    <source>
        <dbReference type="SAM" id="MobiDB-lite"/>
    </source>
</evidence>
<dbReference type="AlphaFoldDB" id="A0A8H3CEP1"/>